<dbReference type="PROSITE" id="PS51900">
    <property type="entry name" value="CB"/>
    <property type="match status" value="1"/>
</dbReference>
<evidence type="ECO:0000256" key="4">
    <source>
        <dbReference type="ARBA" id="ARBA00023172"/>
    </source>
</evidence>
<dbReference type="GO" id="GO:0006310">
    <property type="term" value="P:DNA recombination"/>
    <property type="evidence" value="ECO:0007669"/>
    <property type="project" value="UniProtKB-KW"/>
</dbReference>
<dbReference type="InterPro" id="IPR013762">
    <property type="entry name" value="Integrase-like_cat_sf"/>
</dbReference>
<evidence type="ECO:0000259" key="7">
    <source>
        <dbReference type="PROSITE" id="PS51900"/>
    </source>
</evidence>
<keyword evidence="9" id="KW-1185">Reference proteome</keyword>
<organism evidence="8 9">
    <name type="scientific">Pontibacillus chungwhensis BH030062</name>
    <dbReference type="NCBI Taxonomy" id="1385513"/>
    <lineage>
        <taxon>Bacteria</taxon>
        <taxon>Bacillati</taxon>
        <taxon>Bacillota</taxon>
        <taxon>Bacilli</taxon>
        <taxon>Bacillales</taxon>
        <taxon>Bacillaceae</taxon>
        <taxon>Pontibacillus</taxon>
    </lineage>
</organism>
<name>A0A0A2UXN8_9BACI</name>
<keyword evidence="3 5" id="KW-0238">DNA-binding</keyword>
<proteinExistence type="inferred from homology"/>
<dbReference type="EMBL" id="AVBG01000001">
    <property type="protein sequence ID" value="KGP93047.1"/>
    <property type="molecule type" value="Genomic_DNA"/>
</dbReference>
<dbReference type="PANTHER" id="PTHR30349">
    <property type="entry name" value="PHAGE INTEGRASE-RELATED"/>
    <property type="match status" value="1"/>
</dbReference>
<evidence type="ECO:0000256" key="5">
    <source>
        <dbReference type="PROSITE-ProRule" id="PRU01248"/>
    </source>
</evidence>
<keyword evidence="4" id="KW-0233">DNA recombination</keyword>
<dbReference type="Pfam" id="PF02899">
    <property type="entry name" value="Phage_int_SAM_1"/>
    <property type="match status" value="1"/>
</dbReference>
<evidence type="ECO:0000256" key="1">
    <source>
        <dbReference type="ARBA" id="ARBA00008857"/>
    </source>
</evidence>
<sequence>MNNQTTLQTIHHITQQQIDWSSPDLYHKIMQVGFRDIPWEQVPDELLLYLFLHDDPTLGSRRKTSTLREYFRDVRQFIGYIQADGHTIQTIHHEDLGRYQLYLESCSYRPTTLRRKSTVVSQFLSYLHNRDIVNYDLTKSMKRISVKKEQLVNRDFYEEEVEELLKYFKEHDYYMYTMLYTLVSTGLRIQEFAEAKWSEVFYQPDVGLYFVSVIGKRSKLREVPLFEEVLEVISEFRMRRGFSGNLDGDETPLFPKPNGEHYNFKYLSNEFTKQIENLHTIFPFIQQRLDRQERYAKTSNPIKFKITPHTCRHYTASYYLSKGADLKAIQDLLDHESSSTTDNYLRRKRKFQDHAAVKIGGQFMK</sequence>
<dbReference type="Proteomes" id="UP000030153">
    <property type="component" value="Unassembled WGS sequence"/>
</dbReference>
<dbReference type="Gene3D" id="1.10.150.130">
    <property type="match status" value="1"/>
</dbReference>
<dbReference type="CDD" id="cd00397">
    <property type="entry name" value="DNA_BRE_C"/>
    <property type="match status" value="1"/>
</dbReference>
<evidence type="ECO:0000259" key="6">
    <source>
        <dbReference type="PROSITE" id="PS51898"/>
    </source>
</evidence>
<dbReference type="OrthoDB" id="2445040at2"/>
<comment type="caution">
    <text evidence="8">The sequence shown here is derived from an EMBL/GenBank/DDBJ whole genome shotgun (WGS) entry which is preliminary data.</text>
</comment>
<gene>
    <name evidence="8" type="ORF">N780_12010</name>
</gene>
<dbReference type="STRING" id="1385513.N780_12010"/>
<keyword evidence="2" id="KW-0229">DNA integration</keyword>
<dbReference type="Gene3D" id="1.10.443.10">
    <property type="entry name" value="Intergrase catalytic core"/>
    <property type="match status" value="1"/>
</dbReference>
<dbReference type="InterPro" id="IPR010998">
    <property type="entry name" value="Integrase_recombinase_N"/>
</dbReference>
<dbReference type="InterPro" id="IPR002104">
    <property type="entry name" value="Integrase_catalytic"/>
</dbReference>
<dbReference type="InterPro" id="IPR011010">
    <property type="entry name" value="DNA_brk_join_enz"/>
</dbReference>
<dbReference type="InterPro" id="IPR044068">
    <property type="entry name" value="CB"/>
</dbReference>
<protein>
    <submittedName>
        <fullName evidence="8">Integrase</fullName>
    </submittedName>
</protein>
<dbReference type="PROSITE" id="PS51898">
    <property type="entry name" value="TYR_RECOMBINASE"/>
    <property type="match status" value="1"/>
</dbReference>
<dbReference type="GO" id="GO:0003677">
    <property type="term" value="F:DNA binding"/>
    <property type="evidence" value="ECO:0007669"/>
    <property type="project" value="UniProtKB-UniRule"/>
</dbReference>
<feature type="domain" description="Tyr recombinase" evidence="6">
    <location>
        <begin position="151"/>
        <end position="358"/>
    </location>
</feature>
<dbReference type="eggNOG" id="COG4974">
    <property type="taxonomic scope" value="Bacteria"/>
</dbReference>
<accession>A0A0A2UXN8</accession>
<dbReference type="SUPFAM" id="SSF56349">
    <property type="entry name" value="DNA breaking-rejoining enzymes"/>
    <property type="match status" value="1"/>
</dbReference>
<evidence type="ECO:0000256" key="3">
    <source>
        <dbReference type="ARBA" id="ARBA00023125"/>
    </source>
</evidence>
<dbReference type="PANTHER" id="PTHR30349:SF41">
    <property type="entry name" value="INTEGRASE_RECOMBINASE PROTEIN MJ0367-RELATED"/>
    <property type="match status" value="1"/>
</dbReference>
<dbReference type="AlphaFoldDB" id="A0A0A2UXN8"/>
<dbReference type="GO" id="GO:0015074">
    <property type="term" value="P:DNA integration"/>
    <property type="evidence" value="ECO:0007669"/>
    <property type="project" value="UniProtKB-KW"/>
</dbReference>
<evidence type="ECO:0000313" key="9">
    <source>
        <dbReference type="Proteomes" id="UP000030153"/>
    </source>
</evidence>
<evidence type="ECO:0000313" key="8">
    <source>
        <dbReference type="EMBL" id="KGP93047.1"/>
    </source>
</evidence>
<dbReference type="RefSeq" id="WP_052114834.1">
    <property type="nucleotide sequence ID" value="NZ_AVBG01000001.1"/>
</dbReference>
<dbReference type="Pfam" id="PF00589">
    <property type="entry name" value="Phage_integrase"/>
    <property type="match status" value="1"/>
</dbReference>
<dbReference type="InterPro" id="IPR004107">
    <property type="entry name" value="Integrase_SAM-like_N"/>
</dbReference>
<comment type="similarity">
    <text evidence="1">Belongs to the 'phage' integrase family.</text>
</comment>
<feature type="domain" description="Core-binding (CB)" evidence="7">
    <location>
        <begin position="37"/>
        <end position="128"/>
    </location>
</feature>
<dbReference type="InterPro" id="IPR050090">
    <property type="entry name" value="Tyrosine_recombinase_XerCD"/>
</dbReference>
<evidence type="ECO:0000256" key="2">
    <source>
        <dbReference type="ARBA" id="ARBA00022908"/>
    </source>
</evidence>
<reference evidence="8 9" key="1">
    <citation type="submission" date="2013-08" db="EMBL/GenBank/DDBJ databases">
        <title>Genome of Pontibacillus chungwhensis.</title>
        <authorList>
            <person name="Wang Q."/>
            <person name="Wang G."/>
        </authorList>
    </citation>
    <scope>NUCLEOTIDE SEQUENCE [LARGE SCALE GENOMIC DNA]</scope>
    <source>
        <strain evidence="8 9">BH030062</strain>
    </source>
</reference>